<evidence type="ECO:0000313" key="10">
    <source>
        <dbReference type="EMBL" id="KDR18173.1"/>
    </source>
</evidence>
<dbReference type="OMA" id="IVPEECT"/>
<evidence type="ECO:0000256" key="7">
    <source>
        <dbReference type="ARBA" id="ARBA00023180"/>
    </source>
</evidence>
<feature type="signal peptide" evidence="9">
    <location>
        <begin position="1"/>
        <end position="24"/>
    </location>
</feature>
<feature type="chain" id="PRO_5001644813" evidence="9">
    <location>
        <begin position="25"/>
        <end position="177"/>
    </location>
</feature>
<keyword evidence="8" id="KW-0449">Lipoprotein</keyword>
<dbReference type="InParanoid" id="A0A067R6Z0"/>
<reference evidence="10 11" key="1">
    <citation type="journal article" date="2014" name="Nat. Commun.">
        <title>Molecular traces of alternative social organization in a termite genome.</title>
        <authorList>
            <person name="Terrapon N."/>
            <person name="Li C."/>
            <person name="Robertson H.M."/>
            <person name="Ji L."/>
            <person name="Meng X."/>
            <person name="Booth W."/>
            <person name="Chen Z."/>
            <person name="Childers C.P."/>
            <person name="Glastad K.M."/>
            <person name="Gokhale K."/>
            <person name="Gowin J."/>
            <person name="Gronenberg W."/>
            <person name="Hermansen R.A."/>
            <person name="Hu H."/>
            <person name="Hunt B.G."/>
            <person name="Huylmans A.K."/>
            <person name="Khalil S.M."/>
            <person name="Mitchell R.D."/>
            <person name="Munoz-Torres M.C."/>
            <person name="Mustard J.A."/>
            <person name="Pan H."/>
            <person name="Reese J.T."/>
            <person name="Scharf M.E."/>
            <person name="Sun F."/>
            <person name="Vogel H."/>
            <person name="Xiao J."/>
            <person name="Yang W."/>
            <person name="Yang Z."/>
            <person name="Yang Z."/>
            <person name="Zhou J."/>
            <person name="Zhu J."/>
            <person name="Brent C.S."/>
            <person name="Elsik C.G."/>
            <person name="Goodisman M.A."/>
            <person name="Liberles D.A."/>
            <person name="Roe R.M."/>
            <person name="Vargo E.L."/>
            <person name="Vilcinskas A."/>
            <person name="Wang J."/>
            <person name="Bornberg-Bauer E."/>
            <person name="Korb J."/>
            <person name="Zhang G."/>
            <person name="Liebig J."/>
        </authorList>
    </citation>
    <scope>NUCLEOTIDE SEQUENCE [LARGE SCALE GENOMIC DNA]</scope>
    <source>
        <tissue evidence="10">Whole organism</tissue>
    </source>
</reference>
<keyword evidence="4 9" id="KW-0732">Signal</keyword>
<evidence type="ECO:0000256" key="4">
    <source>
        <dbReference type="ARBA" id="ARBA00022729"/>
    </source>
</evidence>
<keyword evidence="3" id="KW-0812">Transmembrane</keyword>
<dbReference type="GO" id="GO:0032222">
    <property type="term" value="P:regulation of synaptic transmission, cholinergic"/>
    <property type="evidence" value="ECO:0007669"/>
    <property type="project" value="InterPro"/>
</dbReference>
<accession>A0A067R6Z0</accession>
<evidence type="ECO:0000256" key="6">
    <source>
        <dbReference type="ARBA" id="ARBA00023136"/>
    </source>
</evidence>
<keyword evidence="6" id="KW-0472">Membrane</keyword>
<dbReference type="GO" id="GO:0030431">
    <property type="term" value="P:sleep"/>
    <property type="evidence" value="ECO:0007669"/>
    <property type="project" value="InterPro"/>
</dbReference>
<sequence>MELLNIALFLEISLLAFSIQPGECIRCYVCNSAINPKCADPIERSGLEPMECTKTAFQEVSSTVRKGVETLGDLLGFQGIPEGPNIDLKFACQKIDMSDQTGTKHTFRSCSIAKSESVDPCAMADDVSKITKGQGKVDFCETCEKDLCNHSVRHSFTLTSVIVVPCFAIIISSWIGV</sequence>
<dbReference type="OrthoDB" id="6582325at2759"/>
<keyword evidence="2" id="KW-0336">GPI-anchor</keyword>
<evidence type="ECO:0000256" key="8">
    <source>
        <dbReference type="ARBA" id="ARBA00023288"/>
    </source>
</evidence>
<organism evidence="10 11">
    <name type="scientific">Zootermopsis nevadensis</name>
    <name type="common">Dampwood termite</name>
    <dbReference type="NCBI Taxonomy" id="136037"/>
    <lineage>
        <taxon>Eukaryota</taxon>
        <taxon>Metazoa</taxon>
        <taxon>Ecdysozoa</taxon>
        <taxon>Arthropoda</taxon>
        <taxon>Hexapoda</taxon>
        <taxon>Insecta</taxon>
        <taxon>Pterygota</taxon>
        <taxon>Neoptera</taxon>
        <taxon>Polyneoptera</taxon>
        <taxon>Dictyoptera</taxon>
        <taxon>Blattodea</taxon>
        <taxon>Blattoidea</taxon>
        <taxon>Termitoidae</taxon>
        <taxon>Termopsidae</taxon>
        <taxon>Zootermopsis</taxon>
    </lineage>
</organism>
<dbReference type="AlphaFoldDB" id="A0A067R6Z0"/>
<dbReference type="InterPro" id="IPR031424">
    <property type="entry name" value="QVR-like"/>
</dbReference>
<evidence type="ECO:0000256" key="3">
    <source>
        <dbReference type="ARBA" id="ARBA00022692"/>
    </source>
</evidence>
<proteinExistence type="predicted"/>
<name>A0A067R6Z0_ZOONE</name>
<dbReference type="Pfam" id="PF17064">
    <property type="entry name" value="QVR"/>
    <property type="match status" value="1"/>
</dbReference>
<evidence type="ECO:0000313" key="11">
    <source>
        <dbReference type="Proteomes" id="UP000027135"/>
    </source>
</evidence>
<comment type="subcellular location">
    <subcellularLocation>
        <location evidence="1">Membrane</location>
        <topology evidence="1">Lipid-anchor</topology>
        <topology evidence="1">GPI-anchor</topology>
    </subcellularLocation>
</comment>
<protein>
    <submittedName>
        <fullName evidence="10">Uncharacterized protein</fullName>
    </submittedName>
</protein>
<dbReference type="EMBL" id="KK852699">
    <property type="protein sequence ID" value="KDR18173.1"/>
    <property type="molecule type" value="Genomic_DNA"/>
</dbReference>
<dbReference type="InterPro" id="IPR050975">
    <property type="entry name" value="Sleep_regulator"/>
</dbReference>
<dbReference type="Proteomes" id="UP000027135">
    <property type="component" value="Unassembled WGS sequence"/>
</dbReference>
<keyword evidence="5" id="KW-1133">Transmembrane helix</keyword>
<evidence type="ECO:0000256" key="2">
    <source>
        <dbReference type="ARBA" id="ARBA00022622"/>
    </source>
</evidence>
<dbReference type="PANTHER" id="PTHR33562">
    <property type="entry name" value="ATILLA, ISOFORM B-RELATED-RELATED"/>
    <property type="match status" value="1"/>
</dbReference>
<keyword evidence="7" id="KW-0325">Glycoprotein</keyword>
<gene>
    <name evidence="10" type="ORF">L798_06923</name>
</gene>
<evidence type="ECO:0000256" key="9">
    <source>
        <dbReference type="SAM" id="SignalP"/>
    </source>
</evidence>
<evidence type="ECO:0000256" key="5">
    <source>
        <dbReference type="ARBA" id="ARBA00022989"/>
    </source>
</evidence>
<keyword evidence="11" id="KW-1185">Reference proteome</keyword>
<evidence type="ECO:0000256" key="1">
    <source>
        <dbReference type="ARBA" id="ARBA00004589"/>
    </source>
</evidence>
<dbReference type="GO" id="GO:0098552">
    <property type="term" value="C:side of membrane"/>
    <property type="evidence" value="ECO:0007669"/>
    <property type="project" value="UniProtKB-KW"/>
</dbReference>
<dbReference type="PANTHER" id="PTHR33562:SF15">
    <property type="entry name" value="IP04187P"/>
    <property type="match status" value="1"/>
</dbReference>
<dbReference type="FunCoup" id="A0A067R6Z0">
    <property type="interactions" value="1"/>
</dbReference>